<dbReference type="STRING" id="1296120.A0A1B9GJK4"/>
<evidence type="ECO:0000259" key="3">
    <source>
        <dbReference type="SMART" id="SM00993"/>
    </source>
</evidence>
<feature type="compositionally biased region" description="Basic and acidic residues" evidence="2">
    <location>
        <begin position="189"/>
        <end position="201"/>
    </location>
</feature>
<dbReference type="InterPro" id="IPR013272">
    <property type="entry name" value="Vps72/YL1_C"/>
</dbReference>
<feature type="compositionally biased region" description="Polar residues" evidence="2">
    <location>
        <begin position="452"/>
        <end position="469"/>
    </location>
</feature>
<feature type="compositionally biased region" description="Low complexity" evidence="2">
    <location>
        <begin position="483"/>
        <end position="494"/>
    </location>
</feature>
<feature type="region of interest" description="Disordered" evidence="2">
    <location>
        <begin position="1"/>
        <end position="20"/>
    </location>
</feature>
<dbReference type="EMBL" id="KV700136">
    <property type="protein sequence ID" value="OCF31272.1"/>
    <property type="molecule type" value="Genomic_DNA"/>
</dbReference>
<feature type="region of interest" description="Disordered" evidence="2">
    <location>
        <begin position="63"/>
        <end position="114"/>
    </location>
</feature>
<evidence type="ECO:0000256" key="2">
    <source>
        <dbReference type="SAM" id="MobiDB-lite"/>
    </source>
</evidence>
<feature type="compositionally biased region" description="Basic and acidic residues" evidence="2">
    <location>
        <begin position="166"/>
        <end position="181"/>
    </location>
</feature>
<reference evidence="5" key="2">
    <citation type="submission" date="2013-12" db="EMBL/GenBank/DDBJ databases">
        <title>Evolution of pathogenesis and genome organization in the Tremellales.</title>
        <authorList>
            <person name="Cuomo C."/>
            <person name="Litvintseva A."/>
            <person name="Heitman J."/>
            <person name="Chen Y."/>
            <person name="Sun S."/>
            <person name="Springer D."/>
            <person name="Dromer F."/>
            <person name="Young S."/>
            <person name="Zeng Q."/>
            <person name="Chapman S."/>
            <person name="Gujja S."/>
            <person name="Saif S."/>
            <person name="Birren B."/>
        </authorList>
    </citation>
    <scope>NUCLEOTIDE SEQUENCE [LARGE SCALE GENOMIC DNA]</scope>
    <source>
        <strain evidence="5">BCC8398</strain>
    </source>
</reference>
<accession>A0A1B9GJK4</accession>
<feature type="region of interest" description="Disordered" evidence="2">
    <location>
        <begin position="149"/>
        <end position="201"/>
    </location>
</feature>
<feature type="region of interest" description="Disordered" evidence="2">
    <location>
        <begin position="265"/>
        <end position="303"/>
    </location>
</feature>
<feature type="domain" description="Vps72/YL1 C-terminal" evidence="3">
    <location>
        <begin position="565"/>
        <end position="594"/>
    </location>
</feature>
<feature type="region of interest" description="Disordered" evidence="2">
    <location>
        <begin position="338"/>
        <end position="514"/>
    </location>
</feature>
<feature type="region of interest" description="Disordered" evidence="2">
    <location>
        <begin position="636"/>
        <end position="750"/>
    </location>
</feature>
<evidence type="ECO:0000256" key="1">
    <source>
        <dbReference type="ARBA" id="ARBA00006832"/>
    </source>
</evidence>
<feature type="compositionally biased region" description="Polar residues" evidence="2">
    <location>
        <begin position="496"/>
        <end position="505"/>
    </location>
</feature>
<reference evidence="4 5" key="1">
    <citation type="submission" date="2013-07" db="EMBL/GenBank/DDBJ databases">
        <title>The Genome Sequence of Cryptococcus heveanensis BCC8398.</title>
        <authorList>
            <consortium name="The Broad Institute Genome Sequencing Platform"/>
            <person name="Cuomo C."/>
            <person name="Litvintseva A."/>
            <person name="Chen Y."/>
            <person name="Heitman J."/>
            <person name="Sun S."/>
            <person name="Springer D."/>
            <person name="Dromer F."/>
            <person name="Young S.K."/>
            <person name="Zeng Q."/>
            <person name="Gargeya S."/>
            <person name="Fitzgerald M."/>
            <person name="Abouelleil A."/>
            <person name="Alvarado L."/>
            <person name="Berlin A.M."/>
            <person name="Chapman S.B."/>
            <person name="Dewar J."/>
            <person name="Goldberg J."/>
            <person name="Griggs A."/>
            <person name="Gujja S."/>
            <person name="Hansen M."/>
            <person name="Howarth C."/>
            <person name="Imamovic A."/>
            <person name="Larimer J."/>
            <person name="McCowan C."/>
            <person name="Murphy C."/>
            <person name="Pearson M."/>
            <person name="Priest M."/>
            <person name="Roberts A."/>
            <person name="Saif S."/>
            <person name="Shea T."/>
            <person name="Sykes S."/>
            <person name="Wortman J."/>
            <person name="Nusbaum C."/>
            <person name="Birren B."/>
        </authorList>
    </citation>
    <scope>NUCLEOTIDE SEQUENCE [LARGE SCALE GENOMIC DNA]</scope>
    <source>
        <strain evidence="4 5">BCC8398</strain>
    </source>
</reference>
<protein>
    <recommendedName>
        <fullName evidence="3">Vps72/YL1 C-terminal domain-containing protein</fullName>
    </recommendedName>
</protein>
<feature type="compositionally biased region" description="Low complexity" evidence="2">
    <location>
        <begin position="361"/>
        <end position="375"/>
    </location>
</feature>
<feature type="compositionally biased region" description="Basic and acidic residues" evidence="2">
    <location>
        <begin position="411"/>
        <end position="424"/>
    </location>
</feature>
<dbReference type="GO" id="GO:0005634">
    <property type="term" value="C:nucleus"/>
    <property type="evidence" value="ECO:0007669"/>
    <property type="project" value="TreeGrafter"/>
</dbReference>
<feature type="compositionally biased region" description="Polar residues" evidence="2">
    <location>
        <begin position="338"/>
        <end position="360"/>
    </location>
</feature>
<feature type="compositionally biased region" description="Basic and acidic residues" evidence="2">
    <location>
        <begin position="74"/>
        <end position="84"/>
    </location>
</feature>
<evidence type="ECO:0000313" key="5">
    <source>
        <dbReference type="Proteomes" id="UP000092666"/>
    </source>
</evidence>
<feature type="compositionally biased region" description="Acidic residues" evidence="2">
    <location>
        <begin position="664"/>
        <end position="676"/>
    </location>
</feature>
<evidence type="ECO:0000313" key="4">
    <source>
        <dbReference type="EMBL" id="OCF31272.1"/>
    </source>
</evidence>
<sequence>MSAYETVTAGRAKRSTAGNRMRELLEKAHQEDEDELFAEVEDDEEFAAPQEQRDVFLDEFADTDEEVEEDEEATEKALQREERKKAKGKSKAIYNPLANQPKSKKAAEPTVSSLTETDLALLDPALDPSSMAPSTLMLALRRKRREVKRLGRSEARRSNLRASTLKTEEEIKAREAAEKAARGNKGRRPQHETGEVRGQRRMTQDELIAAALEEEERNKEALRDWLKKEDEKRELRRVGRKRVKGPRWTWVSRTVNRLVEVVEAEKKAEEGKTASKSAASTTAPENKADGQKVEQQKDEAATGPEIVKAVAVAKHDTLDSSITGSTTLAQIESQNTEVPVDGNVSSPQVEATQASPSGQVSALTASTAALPSTPLVGTATDPEPGQTDGAADVNVSGTPGTGAPTDPIARPSDRITTDGIKDQNTEPAPLPSTGTTVEPHAVPASPTHATGDDSSTAVPRKVPTQTEITANAEAGPSKQPAVAGSSGPTTAGSSDRVVQTLSGTKQAAEPAPVDETSQYTRNYLILSQVPGGLPAELKIVLGDHVEWEEVTYIPARNRPIVRRPPICPFTGLPAKYRHPTTMIPYANAEGYKSIEALLANRYMYDQGGWWLGGEEDVHAEGVDEVEGWWEATNGGWLGGHVIPSEPESEPEPVPAPEPEVVAEAGDEEVAGAEEQFEVGPKGKGKRKRGKGSESVSATPEVASKKAKGKKGKVKVEIVEPEPEFVPDPEPEVVDTPVPASKKSKSKVKKK</sequence>
<organism evidence="4 5">
    <name type="scientific">Kwoniella heveanensis BCC8398</name>
    <dbReference type="NCBI Taxonomy" id="1296120"/>
    <lineage>
        <taxon>Eukaryota</taxon>
        <taxon>Fungi</taxon>
        <taxon>Dikarya</taxon>
        <taxon>Basidiomycota</taxon>
        <taxon>Agaricomycotina</taxon>
        <taxon>Tremellomycetes</taxon>
        <taxon>Tremellales</taxon>
        <taxon>Cryptococcaceae</taxon>
        <taxon>Kwoniella</taxon>
    </lineage>
</organism>
<dbReference type="AlphaFoldDB" id="A0A1B9GJK4"/>
<proteinExistence type="inferred from homology"/>
<feature type="compositionally biased region" description="Acidic residues" evidence="2">
    <location>
        <begin position="63"/>
        <end position="73"/>
    </location>
</feature>
<dbReference type="Pfam" id="PF08265">
    <property type="entry name" value="YL1_C"/>
    <property type="match status" value="1"/>
</dbReference>
<comment type="similarity">
    <text evidence="1">Belongs to the VPS72/YL1 family.</text>
</comment>
<dbReference type="SMART" id="SM00993">
    <property type="entry name" value="YL1_C"/>
    <property type="match status" value="1"/>
</dbReference>
<dbReference type="PANTHER" id="PTHR13275">
    <property type="entry name" value="YL-1 PROTEIN TRANSCRIPTION FACTOR-LIKE 1"/>
    <property type="match status" value="1"/>
</dbReference>
<gene>
    <name evidence="4" type="ORF">I316_07058</name>
</gene>
<dbReference type="InterPro" id="IPR046757">
    <property type="entry name" value="YL1_N"/>
</dbReference>
<feature type="compositionally biased region" description="Acidic residues" evidence="2">
    <location>
        <begin position="718"/>
        <end position="732"/>
    </location>
</feature>
<feature type="compositionally biased region" description="Basic and acidic residues" evidence="2">
    <location>
        <begin position="286"/>
        <end position="300"/>
    </location>
</feature>
<keyword evidence="5" id="KW-1185">Reference proteome</keyword>
<dbReference type="PANTHER" id="PTHR13275:SF4">
    <property type="entry name" value="VACUOLAR PROTEIN SORTING-ASSOCIATED PROTEIN 72 HOMOLOG"/>
    <property type="match status" value="1"/>
</dbReference>
<dbReference type="OrthoDB" id="78296at2759"/>
<feature type="compositionally biased region" description="Low complexity" evidence="2">
    <location>
        <begin position="274"/>
        <end position="285"/>
    </location>
</feature>
<name>A0A1B9GJK4_9TREE</name>
<feature type="compositionally biased region" description="Basic residues" evidence="2">
    <location>
        <begin position="741"/>
        <end position="750"/>
    </location>
</feature>
<dbReference type="Pfam" id="PF05764">
    <property type="entry name" value="YL1"/>
    <property type="match status" value="1"/>
</dbReference>
<dbReference type="Proteomes" id="UP000092666">
    <property type="component" value="Unassembled WGS sequence"/>
</dbReference>